<dbReference type="KEGG" id="fcy:FRACYDRAFT_245401"/>
<accession>A0A1E7EZX5</accession>
<proteinExistence type="predicted"/>
<feature type="transmembrane region" description="Helical" evidence="1">
    <location>
        <begin position="96"/>
        <end position="118"/>
    </location>
</feature>
<evidence type="ECO:0000313" key="3">
    <source>
        <dbReference type="Proteomes" id="UP000095751"/>
    </source>
</evidence>
<keyword evidence="1" id="KW-0812">Transmembrane</keyword>
<sequence>MSRRLYQLTLFLRGMVLPDNRDACFKNLAGMLSIIGSFCGLAYLLESQGVLNLGMVGVVSCGCGYLLYLFLLKNTLSTGNTAEEEPSVDRTMNKKAMTTSCVIAFIAIASCGISWHAMAVRGAAKISNLPQSCDIYANQGKWMQLNGCDEGPRGEEYRNYGISPVSTCSAQNSVFVWGWQEQQASSHCRFKQRDVKSLKKHLKDRTIYFAAWNADAGSYNAVEGKHQNLSAKIGDIKVEFIWAGYATDIVEAVTNLTLTNSLEDNLDLVVLGGGAWDRLWKYDTDEEKKALKSVVGELKTGIKKLKKLKVPVVWLTPTSINTVALPTEEKRAKINEDEMKIIRDLYESQDILSTSSFVIDGEAFTHSRVSESFDGVHYPHSVYSAGAQILCNAMDWLLPTPKVGPLRAPPHPGAMAHPLLGFMVLCFAAAVYNDVGCRAVLVYS</sequence>
<keyword evidence="1" id="KW-0472">Membrane</keyword>
<name>A0A1E7EZX5_9STRA</name>
<dbReference type="EMBL" id="KV784367">
    <property type="protein sequence ID" value="OEU11491.1"/>
    <property type="molecule type" value="Genomic_DNA"/>
</dbReference>
<evidence type="ECO:0000313" key="2">
    <source>
        <dbReference type="EMBL" id="OEU11491.1"/>
    </source>
</evidence>
<dbReference type="OrthoDB" id="1932925at2759"/>
<feature type="transmembrane region" description="Helical" evidence="1">
    <location>
        <begin position="51"/>
        <end position="71"/>
    </location>
</feature>
<gene>
    <name evidence="2" type="ORF">FRACYDRAFT_245401</name>
</gene>
<reference evidence="2 3" key="1">
    <citation type="submission" date="2016-09" db="EMBL/GenBank/DDBJ databases">
        <title>Extensive genetic diversity and differential bi-allelic expression allows diatom success in the polar Southern Ocean.</title>
        <authorList>
            <consortium name="DOE Joint Genome Institute"/>
            <person name="Mock T."/>
            <person name="Otillar R.P."/>
            <person name="Strauss J."/>
            <person name="Dupont C."/>
            <person name="Frickenhaus S."/>
            <person name="Maumus F."/>
            <person name="Mcmullan M."/>
            <person name="Sanges R."/>
            <person name="Schmutz J."/>
            <person name="Toseland A."/>
            <person name="Valas R."/>
            <person name="Veluchamy A."/>
            <person name="Ward B.J."/>
            <person name="Allen A."/>
            <person name="Barry K."/>
            <person name="Falciatore A."/>
            <person name="Ferrante M."/>
            <person name="Fortunato A.E."/>
            <person name="Gloeckner G."/>
            <person name="Gruber A."/>
            <person name="Hipkin R."/>
            <person name="Janech M."/>
            <person name="Kroth P."/>
            <person name="Leese F."/>
            <person name="Lindquist E."/>
            <person name="Lyon B.R."/>
            <person name="Martin J."/>
            <person name="Mayer C."/>
            <person name="Parker M."/>
            <person name="Quesneville H."/>
            <person name="Raymond J."/>
            <person name="Uhlig C."/>
            <person name="Valentin K.U."/>
            <person name="Worden A.Z."/>
            <person name="Armbrust E.V."/>
            <person name="Bowler C."/>
            <person name="Green B."/>
            <person name="Moulton V."/>
            <person name="Van Oosterhout C."/>
            <person name="Grigoriev I."/>
        </authorList>
    </citation>
    <scope>NUCLEOTIDE SEQUENCE [LARGE SCALE GENOMIC DNA]</scope>
    <source>
        <strain evidence="2 3">CCMP1102</strain>
    </source>
</reference>
<protein>
    <submittedName>
        <fullName evidence="2">Uncharacterized protein</fullName>
    </submittedName>
</protein>
<keyword evidence="3" id="KW-1185">Reference proteome</keyword>
<evidence type="ECO:0000256" key="1">
    <source>
        <dbReference type="SAM" id="Phobius"/>
    </source>
</evidence>
<feature type="transmembrane region" description="Helical" evidence="1">
    <location>
        <begin position="23"/>
        <end position="45"/>
    </location>
</feature>
<dbReference type="Proteomes" id="UP000095751">
    <property type="component" value="Unassembled WGS sequence"/>
</dbReference>
<dbReference type="InParanoid" id="A0A1E7EZX5"/>
<dbReference type="SUPFAM" id="SSF52266">
    <property type="entry name" value="SGNH hydrolase"/>
    <property type="match status" value="1"/>
</dbReference>
<dbReference type="CDD" id="cd00229">
    <property type="entry name" value="SGNH_hydrolase"/>
    <property type="match status" value="1"/>
</dbReference>
<dbReference type="AlphaFoldDB" id="A0A1E7EZX5"/>
<organism evidence="2 3">
    <name type="scientific">Fragilariopsis cylindrus CCMP1102</name>
    <dbReference type="NCBI Taxonomy" id="635003"/>
    <lineage>
        <taxon>Eukaryota</taxon>
        <taxon>Sar</taxon>
        <taxon>Stramenopiles</taxon>
        <taxon>Ochrophyta</taxon>
        <taxon>Bacillariophyta</taxon>
        <taxon>Bacillariophyceae</taxon>
        <taxon>Bacillariophycidae</taxon>
        <taxon>Bacillariales</taxon>
        <taxon>Bacillariaceae</taxon>
        <taxon>Fragilariopsis</taxon>
    </lineage>
</organism>
<keyword evidence="1" id="KW-1133">Transmembrane helix</keyword>